<dbReference type="EMBL" id="VSSQ01008886">
    <property type="protein sequence ID" value="MPM40127.1"/>
    <property type="molecule type" value="Genomic_DNA"/>
</dbReference>
<proteinExistence type="predicted"/>
<reference evidence="1" key="1">
    <citation type="submission" date="2019-08" db="EMBL/GenBank/DDBJ databases">
        <authorList>
            <person name="Kucharzyk K."/>
            <person name="Murdoch R.W."/>
            <person name="Higgins S."/>
            <person name="Loffler F."/>
        </authorList>
    </citation>
    <scope>NUCLEOTIDE SEQUENCE</scope>
</reference>
<accession>A0A644ZHD2</accession>
<name>A0A644ZHD2_9ZZZZ</name>
<comment type="caution">
    <text evidence="1">The sequence shown here is derived from an EMBL/GenBank/DDBJ whole genome shotgun (WGS) entry which is preliminary data.</text>
</comment>
<dbReference type="AlphaFoldDB" id="A0A644ZHD2"/>
<evidence type="ECO:0000313" key="1">
    <source>
        <dbReference type="EMBL" id="MPM40127.1"/>
    </source>
</evidence>
<protein>
    <submittedName>
        <fullName evidence="1">Uncharacterized protein</fullName>
    </submittedName>
</protein>
<sequence>MDFNTIVYFGVFSLEGPKVNMSFDILYLFLSSEVVFLVNVRVSMIFELSKLDIS</sequence>
<gene>
    <name evidence="1" type="ORF">SDC9_86765</name>
</gene>
<organism evidence="1">
    <name type="scientific">bioreactor metagenome</name>
    <dbReference type="NCBI Taxonomy" id="1076179"/>
    <lineage>
        <taxon>unclassified sequences</taxon>
        <taxon>metagenomes</taxon>
        <taxon>ecological metagenomes</taxon>
    </lineage>
</organism>